<sequence>MVKLFIFLLVLIAEKIAVNGLPESLTGGLKDKRSAFFRKEIQNDEEQTKCAPGIKRFSSLDERKYYSCEEGNGYAVLKTCPGNQLYWPQKEICYQPDEDETQGGQDVRVRRASNQPANNKGRKATIIKRKLLRSDVSLGEFYDAKNDQFLSGVSLWSMEELEKYRKRRFARPSTNYQFDSGKTEDSRMNLMDIDASLKLSFMGGLIEVSGSAQYVRQSDVLTTDETFTLAYKSTSFYNVLPVTAVKNFPKQCDNKQATHVVSKVVYGQNAYYFFKRSVSRKEKKEEIAGSLKVLVKAIPAFSIEGSATVKVEGEEKRFRESVKVRFNGDFKLPGGFPATFEEAVKSFKKLQDYTAQPPDYVNAVPVEVQLTPIQDFCDATDTILVSIGDSLTQKTAEMLSHFNVLSMEINTLLDSGPAFEYPVIRENLNLYKIKLNSKLLKIKEKLQTLLPDIRAGKEGAKELNNLLVENNESPFEFVKSEAFLNSRSLEISALNLLTDGFNEYSLKNFRVADFKQPTRAQIMMNYHHVVVLDVNILQSKQITQKFLQNEKINSSFWYKNDTKASELGTQKKLFKKFLEANQNSNKFGYLISINLRDEYQPIRVQAKRSGVADSLDFIIPDVRQIGKPKVTFVSYDHFKISVTKPNNTWVTHFFVEYWPIIDDSEESKTSLKFAFSQQNTQNVTITNLNYLTTYEFRIVHVTEFGISPKGEKVSVTTKPSSEPTVLKFQSSESSLKISWSEPVYQANGIKIKDYRVVLKDSVGQVVADQQVQYVTNIKFDNLNAVTKYIVTVKAIAEFIRKDSTNTTKKIKEYSHPATLIAYTATNPLNPNLFQANADYYSVTLDLGKSNITQVPRVTGYVVRYSLMDSTGRNIKPGTSRTQSFPGNNDPKKIIGLASGFTYGLEVQEITTVGKSIFSSPVFIVRTDPRVTNGGYSQWTSWSVCNRICGPGQQTRSRTCTNPEPSNGGTNCESLGRSSQTKNCNLKSCFETNIQECSWRAYVEQSSGLIKECTFNKKRSTTSLLVSVKTSVRIHEDPCSYCCARYYVTFNGHECSPVPIDQAITFESRKYDWIPFTIRGFCKLNNYSGNIKVGLNVGQCGSKASIDPDTGNGDFVTSSIIIEEVENVKLYIL</sequence>
<dbReference type="AlphaFoldDB" id="A0A7M6DRX6"/>
<dbReference type="OrthoDB" id="98591at2759"/>
<keyword evidence="6" id="KW-1185">Reference proteome</keyword>
<evidence type="ECO:0000256" key="3">
    <source>
        <dbReference type="SAM" id="SignalP"/>
    </source>
</evidence>
<dbReference type="FunFam" id="2.20.100.10:FF:000001">
    <property type="entry name" value="semaphorin-5A isoform X1"/>
    <property type="match status" value="1"/>
</dbReference>
<dbReference type="Pfam" id="PF21109">
    <property type="entry name" value="Stonustoxin_helical"/>
    <property type="match status" value="1"/>
</dbReference>
<feature type="domain" description="Fibronectin type-III" evidence="4">
    <location>
        <begin position="826"/>
        <end position="929"/>
    </location>
</feature>
<dbReference type="Pfam" id="PF00041">
    <property type="entry name" value="fn3"/>
    <property type="match status" value="2"/>
</dbReference>
<evidence type="ECO:0000259" key="4">
    <source>
        <dbReference type="PROSITE" id="PS50853"/>
    </source>
</evidence>
<evidence type="ECO:0000313" key="5">
    <source>
        <dbReference type="EnsemblMetazoa" id="CLYHEMP025525.1"/>
    </source>
</evidence>
<dbReference type="Pfam" id="PF25815">
    <property type="entry name" value="CTHRC1_C"/>
    <property type="match status" value="1"/>
</dbReference>
<dbReference type="InterPro" id="IPR036383">
    <property type="entry name" value="TSP1_rpt_sf"/>
</dbReference>
<dbReference type="InterPro" id="IPR000884">
    <property type="entry name" value="TSP1_rpt"/>
</dbReference>
<dbReference type="InterPro" id="IPR057873">
    <property type="entry name" value="CTHRC1_C"/>
</dbReference>
<dbReference type="InterPro" id="IPR036508">
    <property type="entry name" value="Chitin-bd_dom_sf"/>
</dbReference>
<dbReference type="GO" id="GO:0008061">
    <property type="term" value="F:chitin binding"/>
    <property type="evidence" value="ECO:0007669"/>
    <property type="project" value="InterPro"/>
</dbReference>
<dbReference type="PROSITE" id="PS50853">
    <property type="entry name" value="FN3"/>
    <property type="match status" value="2"/>
</dbReference>
<dbReference type="PANTHER" id="PTHR31594">
    <property type="entry name" value="AIG1-TYPE G DOMAIN-CONTAINING PROTEIN"/>
    <property type="match status" value="1"/>
</dbReference>
<dbReference type="RefSeq" id="XP_066935462.1">
    <property type="nucleotide sequence ID" value="XM_067079361.1"/>
</dbReference>
<dbReference type="PANTHER" id="PTHR31594:SF14">
    <property type="entry name" value="FIBRONECTIN TYPE-III DOMAIN-CONTAINING PROTEIN"/>
    <property type="match status" value="1"/>
</dbReference>
<name>A0A7M6DRX6_9CNID</name>
<dbReference type="Pfam" id="PF00090">
    <property type="entry name" value="TSP_1"/>
    <property type="match status" value="1"/>
</dbReference>
<evidence type="ECO:0000313" key="6">
    <source>
        <dbReference type="Proteomes" id="UP000594262"/>
    </source>
</evidence>
<keyword evidence="3" id="KW-0732">Signal</keyword>
<dbReference type="CDD" id="cd00063">
    <property type="entry name" value="FN3"/>
    <property type="match status" value="2"/>
</dbReference>
<dbReference type="SUPFAM" id="SSF49265">
    <property type="entry name" value="Fibronectin type III"/>
    <property type="match status" value="1"/>
</dbReference>
<dbReference type="InterPro" id="IPR036116">
    <property type="entry name" value="FN3_sf"/>
</dbReference>
<dbReference type="InterPro" id="IPR048997">
    <property type="entry name" value="Stonustoxin-like_helical"/>
</dbReference>
<dbReference type="InterPro" id="IPR003961">
    <property type="entry name" value="FN3_dom"/>
</dbReference>
<organism evidence="5 6">
    <name type="scientific">Clytia hemisphaerica</name>
    <dbReference type="NCBI Taxonomy" id="252671"/>
    <lineage>
        <taxon>Eukaryota</taxon>
        <taxon>Metazoa</taxon>
        <taxon>Cnidaria</taxon>
        <taxon>Hydrozoa</taxon>
        <taxon>Hydroidolina</taxon>
        <taxon>Leptothecata</taxon>
        <taxon>Obeliida</taxon>
        <taxon>Clytiidae</taxon>
        <taxon>Clytia</taxon>
    </lineage>
</organism>
<dbReference type="SUPFAM" id="SSF57625">
    <property type="entry name" value="Invertebrate chitin-binding proteins"/>
    <property type="match status" value="1"/>
</dbReference>
<dbReference type="InterPro" id="IPR052090">
    <property type="entry name" value="Cytolytic_pore-forming_toxin"/>
</dbReference>
<dbReference type="InterPro" id="IPR013783">
    <property type="entry name" value="Ig-like_fold"/>
</dbReference>
<evidence type="ECO:0000256" key="2">
    <source>
        <dbReference type="SAM" id="MobiDB-lite"/>
    </source>
</evidence>
<dbReference type="GeneID" id="136823096"/>
<dbReference type="SMART" id="SM00209">
    <property type="entry name" value="TSP1"/>
    <property type="match status" value="1"/>
</dbReference>
<proteinExistence type="predicted"/>
<dbReference type="SMART" id="SM00060">
    <property type="entry name" value="FN3"/>
    <property type="match status" value="2"/>
</dbReference>
<dbReference type="Proteomes" id="UP000594262">
    <property type="component" value="Unplaced"/>
</dbReference>
<accession>A0A7M6DRX6</accession>
<dbReference type="SUPFAM" id="SSF82895">
    <property type="entry name" value="TSP-1 type 1 repeat"/>
    <property type="match status" value="1"/>
</dbReference>
<feature type="chain" id="PRO_5029559107" description="Fibronectin type-III domain-containing protein" evidence="3">
    <location>
        <begin position="21"/>
        <end position="1132"/>
    </location>
</feature>
<keyword evidence="1" id="KW-1015">Disulfide bond</keyword>
<feature type="signal peptide" evidence="3">
    <location>
        <begin position="1"/>
        <end position="20"/>
    </location>
</feature>
<dbReference type="EnsemblMetazoa" id="CLYHEMT025525.1">
    <property type="protein sequence ID" value="CLYHEMP025525.1"/>
    <property type="gene ID" value="CLYHEMG025525"/>
</dbReference>
<protein>
    <recommendedName>
        <fullName evidence="4">Fibronectin type-III domain-containing protein</fullName>
    </recommendedName>
</protein>
<dbReference type="PROSITE" id="PS50092">
    <property type="entry name" value="TSP1"/>
    <property type="match status" value="1"/>
</dbReference>
<dbReference type="Gene3D" id="2.20.100.10">
    <property type="entry name" value="Thrombospondin type-1 (TSP1) repeat"/>
    <property type="match status" value="1"/>
</dbReference>
<evidence type="ECO:0000256" key="1">
    <source>
        <dbReference type="ARBA" id="ARBA00023157"/>
    </source>
</evidence>
<reference evidence="5" key="1">
    <citation type="submission" date="2021-01" db="UniProtKB">
        <authorList>
            <consortium name="EnsemblMetazoa"/>
        </authorList>
    </citation>
    <scope>IDENTIFICATION</scope>
</reference>
<feature type="region of interest" description="Disordered" evidence="2">
    <location>
        <begin position="953"/>
        <end position="978"/>
    </location>
</feature>
<dbReference type="Gene3D" id="2.60.40.10">
    <property type="entry name" value="Immunoglobulins"/>
    <property type="match status" value="2"/>
</dbReference>
<feature type="domain" description="Fibronectin type-III" evidence="4">
    <location>
        <begin position="624"/>
        <end position="720"/>
    </location>
</feature>